<gene>
    <name evidence="1" type="ORF">PACLA_8A084000</name>
</gene>
<comment type="caution">
    <text evidence="1">The sequence shown here is derived from an EMBL/GenBank/DDBJ whole genome shotgun (WGS) entry which is preliminary data.</text>
</comment>
<dbReference type="Gene3D" id="2.100.10.50">
    <property type="match status" value="1"/>
</dbReference>
<accession>A0A6S7K506</accession>
<proteinExistence type="predicted"/>
<organism evidence="1 2">
    <name type="scientific">Paramuricea clavata</name>
    <name type="common">Red gorgonian</name>
    <name type="synonym">Violescent sea-whip</name>
    <dbReference type="NCBI Taxonomy" id="317549"/>
    <lineage>
        <taxon>Eukaryota</taxon>
        <taxon>Metazoa</taxon>
        <taxon>Cnidaria</taxon>
        <taxon>Anthozoa</taxon>
        <taxon>Octocorallia</taxon>
        <taxon>Malacalcyonacea</taxon>
        <taxon>Plexauridae</taxon>
        <taxon>Paramuricea</taxon>
    </lineage>
</organism>
<evidence type="ECO:0000313" key="2">
    <source>
        <dbReference type="Proteomes" id="UP001152795"/>
    </source>
</evidence>
<name>A0A6S7K506_PARCT</name>
<dbReference type="PROSITE" id="PS51498">
    <property type="entry name" value="MABP"/>
    <property type="match status" value="1"/>
</dbReference>
<dbReference type="EMBL" id="CACRXK020025556">
    <property type="protein sequence ID" value="CAB4039557.1"/>
    <property type="molecule type" value="Genomic_DNA"/>
</dbReference>
<protein>
    <submittedName>
        <fullName evidence="1">Uncharacterized protein</fullName>
    </submittedName>
</protein>
<dbReference type="GO" id="GO:0005737">
    <property type="term" value="C:cytoplasm"/>
    <property type="evidence" value="ECO:0007669"/>
    <property type="project" value="UniProtKB-ARBA"/>
</dbReference>
<dbReference type="InterPro" id="IPR023341">
    <property type="entry name" value="MABP"/>
</dbReference>
<dbReference type="AlphaFoldDB" id="A0A6S7K506"/>
<reference evidence="1" key="1">
    <citation type="submission" date="2020-04" db="EMBL/GenBank/DDBJ databases">
        <authorList>
            <person name="Alioto T."/>
            <person name="Alioto T."/>
            <person name="Gomez Garrido J."/>
        </authorList>
    </citation>
    <scope>NUCLEOTIDE SEQUENCE</scope>
    <source>
        <strain evidence="1">A484AB</strain>
    </source>
</reference>
<keyword evidence="2" id="KW-1185">Reference proteome</keyword>
<dbReference type="Proteomes" id="UP001152795">
    <property type="component" value="Unassembled WGS sequence"/>
</dbReference>
<evidence type="ECO:0000313" key="1">
    <source>
        <dbReference type="EMBL" id="CAB4039557.1"/>
    </source>
</evidence>
<dbReference type="OrthoDB" id="783096at2759"/>
<sequence>MAYISNISFVVSDSKVKGVPNMINVDLNSGSRGNFIYPLKHFSDNKNEAIAGLAFIQGNALVPNGYTKIDQDLNKGAGGTYNYLCITKVGGNKMTAIDFLTSGKKRTEKTINGYFRYGADLNTGTREVGNYVYLLYKTDKGKAFD</sequence>